<dbReference type="PANTHER" id="PTHR23320:SF129">
    <property type="entry name" value="MEMBRANE-SPANNING 4-DOMAINS SUBFAMILY A MEMBER 15"/>
    <property type="match status" value="1"/>
</dbReference>
<sequence>MSVTISRDLSVQVLDDPNKVKLTDRQQQLHEAIQKGEPKCLGLSQVMLGLMVMIYSLPLHFIEHTHVVNFGVPWWTGLTFIAAGSIAMTLDKHFSVKIVQACLVTSVAAMVLSAVAVIIYSLDLYKHTLPHCEMTTEPLSYYPLDPCRDKINATKFSKGLKSSLLFFTLVQAVLSAVFCWLLYRQKHIFSQYAAINLLPSRLNETKIMNGK</sequence>
<evidence type="ECO:0000256" key="1">
    <source>
        <dbReference type="ARBA" id="ARBA00004141"/>
    </source>
</evidence>
<keyword evidence="5 6" id="KW-0472">Membrane</keyword>
<dbReference type="KEGG" id="plai:106939768"/>
<comment type="subcellular location">
    <subcellularLocation>
        <location evidence="1">Membrane</location>
        <topology evidence="1">Multi-pass membrane protein</topology>
    </subcellularLocation>
</comment>
<evidence type="ECO:0000256" key="6">
    <source>
        <dbReference type="SAM" id="Phobius"/>
    </source>
</evidence>
<dbReference type="GeneID" id="106939768"/>
<dbReference type="Proteomes" id="UP000261500">
    <property type="component" value="Unplaced"/>
</dbReference>
<dbReference type="InterPro" id="IPR030417">
    <property type="entry name" value="MS4A"/>
</dbReference>
<keyword evidence="8" id="KW-1185">Reference proteome</keyword>
<feature type="transmembrane region" description="Helical" evidence="6">
    <location>
        <begin position="102"/>
        <end position="122"/>
    </location>
</feature>
<evidence type="ECO:0000313" key="8">
    <source>
        <dbReference type="Proteomes" id="UP000261500"/>
    </source>
</evidence>
<name>A0A3B3UTF3_9TELE</name>
<feature type="transmembrane region" description="Helical" evidence="6">
    <location>
        <begin position="40"/>
        <end position="60"/>
    </location>
</feature>
<feature type="transmembrane region" description="Helical" evidence="6">
    <location>
        <begin position="164"/>
        <end position="183"/>
    </location>
</feature>
<dbReference type="GO" id="GO:0016020">
    <property type="term" value="C:membrane"/>
    <property type="evidence" value="ECO:0007669"/>
    <property type="project" value="UniProtKB-SubCell"/>
</dbReference>
<reference evidence="7" key="1">
    <citation type="submission" date="2025-08" db="UniProtKB">
        <authorList>
            <consortium name="Ensembl"/>
        </authorList>
    </citation>
    <scope>IDENTIFICATION</scope>
</reference>
<dbReference type="PANTHER" id="PTHR23320">
    <property type="entry name" value="MEMBRANE-SPANNING 4-DOMAINS SUBFAMILY A MS4A -RELATED"/>
    <property type="match status" value="1"/>
</dbReference>
<dbReference type="Ensembl" id="ENSPLAT00000025712.1">
    <property type="protein sequence ID" value="ENSPLAP00000016685.1"/>
    <property type="gene ID" value="ENSPLAG00000020907.1"/>
</dbReference>
<dbReference type="Pfam" id="PF04103">
    <property type="entry name" value="CD20"/>
    <property type="match status" value="1"/>
</dbReference>
<evidence type="ECO:0000256" key="5">
    <source>
        <dbReference type="ARBA" id="ARBA00023136"/>
    </source>
</evidence>
<evidence type="ECO:0000313" key="7">
    <source>
        <dbReference type="Ensembl" id="ENSPLAP00000016685.1"/>
    </source>
</evidence>
<keyword evidence="4 6" id="KW-1133">Transmembrane helix</keyword>
<evidence type="ECO:0000256" key="4">
    <source>
        <dbReference type="ARBA" id="ARBA00022989"/>
    </source>
</evidence>
<proteinExistence type="inferred from homology"/>
<dbReference type="RefSeq" id="XP_014877795.1">
    <property type="nucleotide sequence ID" value="XM_015022309.1"/>
</dbReference>
<evidence type="ECO:0000256" key="2">
    <source>
        <dbReference type="ARBA" id="ARBA00009565"/>
    </source>
</evidence>
<dbReference type="STRING" id="48699.ENSPLAP00000016685"/>
<dbReference type="GeneTree" id="ENSGT00510000052942"/>
<accession>A0A3B3UTF3</accession>
<feature type="transmembrane region" description="Helical" evidence="6">
    <location>
        <begin position="72"/>
        <end position="90"/>
    </location>
</feature>
<dbReference type="RefSeq" id="XP_014877793.1">
    <property type="nucleotide sequence ID" value="XM_015022307.1"/>
</dbReference>
<dbReference type="InterPro" id="IPR007237">
    <property type="entry name" value="CD20-like"/>
</dbReference>
<reference evidence="7" key="2">
    <citation type="submission" date="2025-09" db="UniProtKB">
        <authorList>
            <consortium name="Ensembl"/>
        </authorList>
    </citation>
    <scope>IDENTIFICATION</scope>
</reference>
<organism evidence="7 8">
    <name type="scientific">Poecilia latipinna</name>
    <name type="common">sailfin molly</name>
    <dbReference type="NCBI Taxonomy" id="48699"/>
    <lineage>
        <taxon>Eukaryota</taxon>
        <taxon>Metazoa</taxon>
        <taxon>Chordata</taxon>
        <taxon>Craniata</taxon>
        <taxon>Vertebrata</taxon>
        <taxon>Euteleostomi</taxon>
        <taxon>Actinopterygii</taxon>
        <taxon>Neopterygii</taxon>
        <taxon>Teleostei</taxon>
        <taxon>Neoteleostei</taxon>
        <taxon>Acanthomorphata</taxon>
        <taxon>Ovalentaria</taxon>
        <taxon>Atherinomorphae</taxon>
        <taxon>Cyprinodontiformes</taxon>
        <taxon>Poeciliidae</taxon>
        <taxon>Poeciliinae</taxon>
        <taxon>Poecilia</taxon>
    </lineage>
</organism>
<evidence type="ECO:0000256" key="3">
    <source>
        <dbReference type="ARBA" id="ARBA00022692"/>
    </source>
</evidence>
<dbReference type="AlphaFoldDB" id="A0A3B3UTF3"/>
<dbReference type="RefSeq" id="XP_014877794.1">
    <property type="nucleotide sequence ID" value="XM_015022308.1"/>
</dbReference>
<dbReference type="CTD" id="571908"/>
<comment type="similarity">
    <text evidence="2">Belongs to the MS4A family.</text>
</comment>
<protein>
    <submittedName>
        <fullName evidence="7">Membrane-spanning 4-domains subfamily A member 12-like</fullName>
    </submittedName>
</protein>
<dbReference type="OrthoDB" id="8936163at2759"/>
<keyword evidence="3 6" id="KW-0812">Transmembrane</keyword>